<dbReference type="PANTHER" id="PTHR33146">
    <property type="entry name" value="ENDONUCLEASE 4"/>
    <property type="match status" value="1"/>
</dbReference>
<feature type="chain" id="PRO_5040442061" evidence="8">
    <location>
        <begin position="27"/>
        <end position="306"/>
    </location>
</feature>
<evidence type="ECO:0000256" key="4">
    <source>
        <dbReference type="ARBA" id="ARBA00022759"/>
    </source>
</evidence>
<evidence type="ECO:0000256" key="5">
    <source>
        <dbReference type="ARBA" id="ARBA00022801"/>
    </source>
</evidence>
<keyword evidence="7" id="KW-0325">Glycoprotein</keyword>
<dbReference type="GO" id="GO:0003676">
    <property type="term" value="F:nucleic acid binding"/>
    <property type="evidence" value="ECO:0007669"/>
    <property type="project" value="InterPro"/>
</dbReference>
<dbReference type="PANTHER" id="PTHR33146:SF26">
    <property type="entry name" value="ENDONUCLEASE 4"/>
    <property type="match status" value="1"/>
</dbReference>
<dbReference type="Pfam" id="PF02265">
    <property type="entry name" value="S1-P1_nuclease"/>
    <property type="match status" value="1"/>
</dbReference>
<evidence type="ECO:0000313" key="9">
    <source>
        <dbReference type="EMBL" id="KAH6894081.1"/>
    </source>
</evidence>
<organism evidence="9 10">
    <name type="scientific">Thelonectria olida</name>
    <dbReference type="NCBI Taxonomy" id="1576542"/>
    <lineage>
        <taxon>Eukaryota</taxon>
        <taxon>Fungi</taxon>
        <taxon>Dikarya</taxon>
        <taxon>Ascomycota</taxon>
        <taxon>Pezizomycotina</taxon>
        <taxon>Sordariomycetes</taxon>
        <taxon>Hypocreomycetidae</taxon>
        <taxon>Hypocreales</taxon>
        <taxon>Nectriaceae</taxon>
        <taxon>Thelonectria</taxon>
    </lineage>
</organism>
<evidence type="ECO:0000313" key="10">
    <source>
        <dbReference type="Proteomes" id="UP000777438"/>
    </source>
</evidence>
<keyword evidence="3" id="KW-0479">Metal-binding</keyword>
<dbReference type="CDD" id="cd11010">
    <property type="entry name" value="S1-P1_nuclease"/>
    <property type="match status" value="1"/>
</dbReference>
<evidence type="ECO:0000256" key="7">
    <source>
        <dbReference type="ARBA" id="ARBA00023180"/>
    </source>
</evidence>
<comment type="caution">
    <text evidence="9">The sequence shown here is derived from an EMBL/GenBank/DDBJ whole genome shotgun (WGS) entry which is preliminary data.</text>
</comment>
<dbReference type="GO" id="GO:0016788">
    <property type="term" value="F:hydrolase activity, acting on ester bonds"/>
    <property type="evidence" value="ECO:0007669"/>
    <property type="project" value="InterPro"/>
</dbReference>
<comment type="similarity">
    <text evidence="1">Belongs to the nuclease type I family.</text>
</comment>
<dbReference type="GO" id="GO:0006308">
    <property type="term" value="P:DNA catabolic process"/>
    <property type="evidence" value="ECO:0007669"/>
    <property type="project" value="InterPro"/>
</dbReference>
<protein>
    <submittedName>
        <fullName evidence="9">Phospholipase C/P1 nuclease domain-containing protein</fullName>
    </submittedName>
</protein>
<gene>
    <name evidence="9" type="ORF">B0T10DRAFT_237354</name>
</gene>
<keyword evidence="10" id="KW-1185">Reference proteome</keyword>
<evidence type="ECO:0000256" key="2">
    <source>
        <dbReference type="ARBA" id="ARBA00022722"/>
    </source>
</evidence>
<evidence type="ECO:0000256" key="8">
    <source>
        <dbReference type="SAM" id="SignalP"/>
    </source>
</evidence>
<dbReference type="SUPFAM" id="SSF48537">
    <property type="entry name" value="Phospholipase C/P1 nuclease"/>
    <property type="match status" value="1"/>
</dbReference>
<evidence type="ECO:0000256" key="6">
    <source>
        <dbReference type="ARBA" id="ARBA00023157"/>
    </source>
</evidence>
<dbReference type="InterPro" id="IPR008947">
    <property type="entry name" value="PLipase_C/P1_nuclease_dom_sf"/>
</dbReference>
<keyword evidence="5" id="KW-0378">Hydrolase</keyword>
<proteinExistence type="inferred from homology"/>
<keyword evidence="4" id="KW-0255">Endonuclease</keyword>
<dbReference type="InterPro" id="IPR003154">
    <property type="entry name" value="S1/P1nuclease"/>
</dbReference>
<reference evidence="9 10" key="1">
    <citation type="journal article" date="2021" name="Nat. Commun.">
        <title>Genetic determinants of endophytism in the Arabidopsis root mycobiome.</title>
        <authorList>
            <person name="Mesny F."/>
            <person name="Miyauchi S."/>
            <person name="Thiergart T."/>
            <person name="Pickel B."/>
            <person name="Atanasova L."/>
            <person name="Karlsson M."/>
            <person name="Huettel B."/>
            <person name="Barry K.W."/>
            <person name="Haridas S."/>
            <person name="Chen C."/>
            <person name="Bauer D."/>
            <person name="Andreopoulos W."/>
            <person name="Pangilinan J."/>
            <person name="LaButti K."/>
            <person name="Riley R."/>
            <person name="Lipzen A."/>
            <person name="Clum A."/>
            <person name="Drula E."/>
            <person name="Henrissat B."/>
            <person name="Kohler A."/>
            <person name="Grigoriev I.V."/>
            <person name="Martin F.M."/>
            <person name="Hacquard S."/>
        </authorList>
    </citation>
    <scope>NUCLEOTIDE SEQUENCE [LARGE SCALE GENOMIC DNA]</scope>
    <source>
        <strain evidence="9 10">MPI-CAGE-CH-0241</strain>
    </source>
</reference>
<feature type="signal peptide" evidence="8">
    <location>
        <begin position="1"/>
        <end position="26"/>
    </location>
</feature>
<dbReference type="GO" id="GO:0004519">
    <property type="term" value="F:endonuclease activity"/>
    <property type="evidence" value="ECO:0007669"/>
    <property type="project" value="UniProtKB-KW"/>
</dbReference>
<dbReference type="EMBL" id="JAGPYM010000005">
    <property type="protein sequence ID" value="KAH6894081.1"/>
    <property type="molecule type" value="Genomic_DNA"/>
</dbReference>
<dbReference type="AlphaFoldDB" id="A0A9P8WCB6"/>
<evidence type="ECO:0000256" key="3">
    <source>
        <dbReference type="ARBA" id="ARBA00022723"/>
    </source>
</evidence>
<dbReference type="Gene3D" id="1.10.575.10">
    <property type="entry name" value="P1 Nuclease"/>
    <property type="match status" value="1"/>
</dbReference>
<name>A0A9P8WCB6_9HYPO</name>
<evidence type="ECO:0000256" key="1">
    <source>
        <dbReference type="ARBA" id="ARBA00009547"/>
    </source>
</evidence>
<keyword evidence="2" id="KW-0540">Nuclease</keyword>
<accession>A0A9P8WCB6</accession>
<dbReference type="Proteomes" id="UP000777438">
    <property type="component" value="Unassembled WGS sequence"/>
</dbReference>
<dbReference type="OrthoDB" id="441446at2759"/>
<sequence>MPIPIMKVLSTTALALSAVGLPGAAAWGSLGHITTAYVASHFVSNTTEGFFKQLLGSDEPDYLAKVAPWADSIRYTDWGRYTKHFHFIDAHDNPPIDCSVDLDRDCKDGSCVITALANYTKQSLDSELPTWQREQAAKFVIHFIGDMHQPLHNENVAYGGNGIFVNFDGHRFNLHHVWDSSIVEKFLGGLHGDPLAIAERWSGDLAKHIAEGKFEAEKEGWLKDLNFKDPINTALAWSRETNSLVCKYVLPEGPVAIAEQELGGEYYEKAAPMVERQVARAGYRMAAWLDQIVDAVQAEQKIPEEL</sequence>
<dbReference type="GO" id="GO:0046872">
    <property type="term" value="F:metal ion binding"/>
    <property type="evidence" value="ECO:0007669"/>
    <property type="project" value="UniProtKB-KW"/>
</dbReference>
<keyword evidence="6" id="KW-1015">Disulfide bond</keyword>
<keyword evidence="8" id="KW-0732">Signal</keyword>